<proteinExistence type="predicted"/>
<organism evidence="2 3">
    <name type="scientific">Polyporus arcularius HHB13444</name>
    <dbReference type="NCBI Taxonomy" id="1314778"/>
    <lineage>
        <taxon>Eukaryota</taxon>
        <taxon>Fungi</taxon>
        <taxon>Dikarya</taxon>
        <taxon>Basidiomycota</taxon>
        <taxon>Agaricomycotina</taxon>
        <taxon>Agaricomycetes</taxon>
        <taxon>Polyporales</taxon>
        <taxon>Polyporaceae</taxon>
        <taxon>Polyporus</taxon>
    </lineage>
</organism>
<evidence type="ECO:0000313" key="2">
    <source>
        <dbReference type="EMBL" id="TFK85408.1"/>
    </source>
</evidence>
<reference evidence="2 3" key="1">
    <citation type="journal article" date="2019" name="Nat. Ecol. Evol.">
        <title>Megaphylogeny resolves global patterns of mushroom evolution.</title>
        <authorList>
            <person name="Varga T."/>
            <person name="Krizsan K."/>
            <person name="Foldi C."/>
            <person name="Dima B."/>
            <person name="Sanchez-Garcia M."/>
            <person name="Sanchez-Ramirez S."/>
            <person name="Szollosi G.J."/>
            <person name="Szarkandi J.G."/>
            <person name="Papp V."/>
            <person name="Albert L."/>
            <person name="Andreopoulos W."/>
            <person name="Angelini C."/>
            <person name="Antonin V."/>
            <person name="Barry K.W."/>
            <person name="Bougher N.L."/>
            <person name="Buchanan P."/>
            <person name="Buyck B."/>
            <person name="Bense V."/>
            <person name="Catcheside P."/>
            <person name="Chovatia M."/>
            <person name="Cooper J."/>
            <person name="Damon W."/>
            <person name="Desjardin D."/>
            <person name="Finy P."/>
            <person name="Geml J."/>
            <person name="Haridas S."/>
            <person name="Hughes K."/>
            <person name="Justo A."/>
            <person name="Karasinski D."/>
            <person name="Kautmanova I."/>
            <person name="Kiss B."/>
            <person name="Kocsube S."/>
            <person name="Kotiranta H."/>
            <person name="LaButti K.M."/>
            <person name="Lechner B.E."/>
            <person name="Liimatainen K."/>
            <person name="Lipzen A."/>
            <person name="Lukacs Z."/>
            <person name="Mihaltcheva S."/>
            <person name="Morgado L.N."/>
            <person name="Niskanen T."/>
            <person name="Noordeloos M.E."/>
            <person name="Ohm R.A."/>
            <person name="Ortiz-Santana B."/>
            <person name="Ovrebo C."/>
            <person name="Racz N."/>
            <person name="Riley R."/>
            <person name="Savchenko A."/>
            <person name="Shiryaev A."/>
            <person name="Soop K."/>
            <person name="Spirin V."/>
            <person name="Szebenyi C."/>
            <person name="Tomsovsky M."/>
            <person name="Tulloss R.E."/>
            <person name="Uehling J."/>
            <person name="Grigoriev I.V."/>
            <person name="Vagvolgyi C."/>
            <person name="Papp T."/>
            <person name="Martin F.M."/>
            <person name="Miettinen O."/>
            <person name="Hibbett D.S."/>
            <person name="Nagy L.G."/>
        </authorList>
    </citation>
    <scope>NUCLEOTIDE SEQUENCE [LARGE SCALE GENOMIC DNA]</scope>
    <source>
        <strain evidence="2 3">HHB13444</strain>
    </source>
</reference>
<feature type="compositionally biased region" description="Polar residues" evidence="1">
    <location>
        <begin position="88"/>
        <end position="105"/>
    </location>
</feature>
<evidence type="ECO:0000256" key="1">
    <source>
        <dbReference type="SAM" id="MobiDB-lite"/>
    </source>
</evidence>
<gene>
    <name evidence="2" type="ORF">K466DRAFT_566642</name>
</gene>
<evidence type="ECO:0000313" key="3">
    <source>
        <dbReference type="Proteomes" id="UP000308197"/>
    </source>
</evidence>
<keyword evidence="3" id="KW-1185">Reference proteome</keyword>
<feature type="region of interest" description="Disordered" evidence="1">
    <location>
        <begin position="1"/>
        <end position="186"/>
    </location>
</feature>
<protein>
    <submittedName>
        <fullName evidence="2">Uncharacterized protein</fullName>
    </submittedName>
</protein>
<accession>A0A5C3P9V7</accession>
<dbReference type="Proteomes" id="UP000308197">
    <property type="component" value="Unassembled WGS sequence"/>
</dbReference>
<sequence>MSQPNRNRHNDPHKPTPATRRFIDGVLPPNSRSRLNNGPPPQQHQQPPPAGVMQQRGGFPFFPDARGSGPSSTAPSPNLGLHSPRSAAANTASASLGYQGQQANSVGLGGHASAQPAAAGRPHGQGQPPTSRTPLPSHFLDRTSAAPVPISQSKLKTPQANSSSGGASKSSNSQGQGDSKKKKKTT</sequence>
<name>A0A5C3P9V7_9APHY</name>
<feature type="compositionally biased region" description="Low complexity" evidence="1">
    <location>
        <begin position="159"/>
        <end position="177"/>
    </location>
</feature>
<dbReference type="EMBL" id="ML211255">
    <property type="protein sequence ID" value="TFK85408.1"/>
    <property type="molecule type" value="Genomic_DNA"/>
</dbReference>
<dbReference type="AlphaFoldDB" id="A0A5C3P9V7"/>
<feature type="compositionally biased region" description="Pro residues" evidence="1">
    <location>
        <begin position="38"/>
        <end position="50"/>
    </location>
</feature>
<dbReference type="InParanoid" id="A0A5C3P9V7"/>